<reference evidence="2 3" key="1">
    <citation type="submission" date="2022-11" db="EMBL/GenBank/DDBJ databases">
        <title>Minimal conservation of predation-associated metabolite biosynthetic gene clusters underscores biosynthetic potential of Myxococcota including descriptions for ten novel species: Archangium lansinium sp. nov., Myxococcus landrumus sp. nov., Nannocystis bai.</title>
        <authorList>
            <person name="Ahearne A."/>
            <person name="Stevens C."/>
            <person name="Phillips K."/>
        </authorList>
    </citation>
    <scope>NUCLEOTIDE SEQUENCE [LARGE SCALE GENOMIC DNA]</scope>
    <source>
        <strain evidence="2 3">MIWBW</strain>
    </source>
</reference>
<dbReference type="SUPFAM" id="SSF160631">
    <property type="entry name" value="SMI1/KNR4-like"/>
    <property type="match status" value="1"/>
</dbReference>
<dbReference type="EMBL" id="JAPNKA010000001">
    <property type="protein sequence ID" value="MCY1083677.1"/>
    <property type="molecule type" value="Genomic_DNA"/>
</dbReference>
<organism evidence="2 3">
    <name type="scientific">Archangium lansingense</name>
    <dbReference type="NCBI Taxonomy" id="2995310"/>
    <lineage>
        <taxon>Bacteria</taxon>
        <taxon>Pseudomonadati</taxon>
        <taxon>Myxococcota</taxon>
        <taxon>Myxococcia</taxon>
        <taxon>Myxococcales</taxon>
        <taxon>Cystobacterineae</taxon>
        <taxon>Archangiaceae</taxon>
        <taxon>Archangium</taxon>
    </lineage>
</organism>
<dbReference type="InterPro" id="IPR018958">
    <property type="entry name" value="Knr4/Smi1-like_dom"/>
</dbReference>
<dbReference type="RefSeq" id="WP_267542200.1">
    <property type="nucleotide sequence ID" value="NZ_JAPNKA010000001.1"/>
</dbReference>
<proteinExistence type="predicted"/>
<keyword evidence="3" id="KW-1185">Reference proteome</keyword>
<dbReference type="InterPro" id="IPR037883">
    <property type="entry name" value="Knr4/Smi1-like_sf"/>
</dbReference>
<protein>
    <submittedName>
        <fullName evidence="2">SMI1/KNR4 family protein</fullName>
    </submittedName>
</protein>
<evidence type="ECO:0000313" key="2">
    <source>
        <dbReference type="EMBL" id="MCY1083677.1"/>
    </source>
</evidence>
<evidence type="ECO:0000259" key="1">
    <source>
        <dbReference type="SMART" id="SM00860"/>
    </source>
</evidence>
<dbReference type="Proteomes" id="UP001207654">
    <property type="component" value="Unassembled WGS sequence"/>
</dbReference>
<name>A0ABT4AS87_9BACT</name>
<feature type="domain" description="Knr4/Smi1-like" evidence="1">
    <location>
        <begin position="21"/>
        <end position="145"/>
    </location>
</feature>
<dbReference type="Pfam" id="PF09346">
    <property type="entry name" value="SMI1_KNR4"/>
    <property type="match status" value="1"/>
</dbReference>
<comment type="caution">
    <text evidence="2">The sequence shown here is derived from an EMBL/GenBank/DDBJ whole genome shotgun (WGS) entry which is preliminary data.</text>
</comment>
<accession>A0ABT4AS87</accession>
<dbReference type="SMART" id="SM00860">
    <property type="entry name" value="SMI1_KNR4"/>
    <property type="match status" value="1"/>
</dbReference>
<dbReference type="Gene3D" id="3.40.1580.10">
    <property type="entry name" value="SMI1/KNR4-like"/>
    <property type="match status" value="1"/>
</dbReference>
<sequence length="175" mass="19981">MSMTIDRFIEAIRRSHFPNPPASPEQLQHFEKRMGWRLDEELRAFYLRSNGAALFRRPDPPYRILSLSEIVRARVALFGGTGDGDAYGAASWFVLCSVQDGDYAAIDVRRAEHDLHSLFDCSRDSRPGSSGCTQIAWSFSDFLERALDSDGRVYWLARGWTLMTPPRPPTPSRRR</sequence>
<evidence type="ECO:0000313" key="3">
    <source>
        <dbReference type="Proteomes" id="UP001207654"/>
    </source>
</evidence>
<gene>
    <name evidence="2" type="ORF">OV287_55485</name>
</gene>